<evidence type="ECO:0000313" key="2">
    <source>
        <dbReference type="Proteomes" id="UP000016936"/>
    </source>
</evidence>
<proteinExistence type="predicted"/>
<accession>M2UE23</accession>
<reference evidence="1 2" key="1">
    <citation type="journal article" date="2012" name="PLoS Pathog.">
        <title>Diverse lifestyles and strategies of plant pathogenesis encoded in the genomes of eighteen Dothideomycetes fungi.</title>
        <authorList>
            <person name="Ohm R.A."/>
            <person name="Feau N."/>
            <person name="Henrissat B."/>
            <person name="Schoch C.L."/>
            <person name="Horwitz B.A."/>
            <person name="Barry K.W."/>
            <person name="Condon B.J."/>
            <person name="Copeland A.C."/>
            <person name="Dhillon B."/>
            <person name="Glaser F."/>
            <person name="Hesse C.N."/>
            <person name="Kosti I."/>
            <person name="LaButti K."/>
            <person name="Lindquist E.A."/>
            <person name="Lucas S."/>
            <person name="Salamov A.A."/>
            <person name="Bradshaw R.E."/>
            <person name="Ciuffetti L."/>
            <person name="Hamelin R.C."/>
            <person name="Kema G.H.J."/>
            <person name="Lawrence C."/>
            <person name="Scott J.A."/>
            <person name="Spatafora J.W."/>
            <person name="Turgeon B.G."/>
            <person name="de Wit P.J.G.M."/>
            <person name="Zhong S."/>
            <person name="Goodwin S.B."/>
            <person name="Grigoriev I.V."/>
        </authorList>
    </citation>
    <scope>NUCLEOTIDE SEQUENCE [LARGE SCALE GENOMIC DNA]</scope>
    <source>
        <strain evidence="2">C5 / ATCC 48332 / race O</strain>
    </source>
</reference>
<protein>
    <submittedName>
        <fullName evidence="1">Uncharacterized protein</fullName>
    </submittedName>
</protein>
<name>M2UE23_COCH5</name>
<dbReference type="OrthoDB" id="3680747at2759"/>
<sequence length="186" mass="21636">MLRTDNKTGDFYLTHADLLSYFHNHREDTNVPTPPFLNDPDNMPSITMNLSDLPSISDPLPSIDLLPYLLVYTRCPDVVFRTWGPPIVHDRIYKFFTELVIPRRAFWTRCVADNLGIREVRIFCEWERTVDIVLDPGSRWARDWNCVPWIEWDKVSKVRVFTLCLGLNVNRAFGWEGHVVVGSVEG</sequence>
<dbReference type="HOGENOM" id="CLU_1454258_0_0_1"/>
<gene>
    <name evidence="1" type="ORF">COCHEDRAFT_1115757</name>
</gene>
<evidence type="ECO:0000313" key="1">
    <source>
        <dbReference type="EMBL" id="EMD86243.1"/>
    </source>
</evidence>
<dbReference type="Proteomes" id="UP000016936">
    <property type="component" value="Unassembled WGS sequence"/>
</dbReference>
<keyword evidence="2" id="KW-1185">Reference proteome</keyword>
<reference evidence="2" key="2">
    <citation type="journal article" date="2013" name="PLoS Genet.">
        <title>Comparative genome structure, secondary metabolite, and effector coding capacity across Cochliobolus pathogens.</title>
        <authorList>
            <person name="Condon B.J."/>
            <person name="Leng Y."/>
            <person name="Wu D."/>
            <person name="Bushley K.E."/>
            <person name="Ohm R.A."/>
            <person name="Otillar R."/>
            <person name="Martin J."/>
            <person name="Schackwitz W."/>
            <person name="Grimwood J."/>
            <person name="MohdZainudin N."/>
            <person name="Xue C."/>
            <person name="Wang R."/>
            <person name="Manning V.A."/>
            <person name="Dhillon B."/>
            <person name="Tu Z.J."/>
            <person name="Steffenson B.J."/>
            <person name="Salamov A."/>
            <person name="Sun H."/>
            <person name="Lowry S."/>
            <person name="LaButti K."/>
            <person name="Han J."/>
            <person name="Copeland A."/>
            <person name="Lindquist E."/>
            <person name="Barry K."/>
            <person name="Schmutz J."/>
            <person name="Baker S.E."/>
            <person name="Ciuffetti L.M."/>
            <person name="Grigoriev I.V."/>
            <person name="Zhong S."/>
            <person name="Turgeon B.G."/>
        </authorList>
    </citation>
    <scope>NUCLEOTIDE SEQUENCE [LARGE SCALE GENOMIC DNA]</scope>
    <source>
        <strain evidence="2">C5 / ATCC 48332 / race O</strain>
    </source>
</reference>
<dbReference type="EMBL" id="KB445585">
    <property type="protein sequence ID" value="EMD86243.1"/>
    <property type="molecule type" value="Genomic_DNA"/>
</dbReference>
<dbReference type="AlphaFoldDB" id="M2UE23"/>
<dbReference type="OMA" id="WARDWNC"/>
<organism evidence="1 2">
    <name type="scientific">Cochliobolus heterostrophus (strain C5 / ATCC 48332 / race O)</name>
    <name type="common">Southern corn leaf blight fungus</name>
    <name type="synonym">Bipolaris maydis</name>
    <dbReference type="NCBI Taxonomy" id="701091"/>
    <lineage>
        <taxon>Eukaryota</taxon>
        <taxon>Fungi</taxon>
        <taxon>Dikarya</taxon>
        <taxon>Ascomycota</taxon>
        <taxon>Pezizomycotina</taxon>
        <taxon>Dothideomycetes</taxon>
        <taxon>Pleosporomycetidae</taxon>
        <taxon>Pleosporales</taxon>
        <taxon>Pleosporineae</taxon>
        <taxon>Pleosporaceae</taxon>
        <taxon>Bipolaris</taxon>
    </lineage>
</organism>